<protein>
    <submittedName>
        <fullName evidence="1">Uncharacterized protein</fullName>
    </submittedName>
</protein>
<reference evidence="1" key="1">
    <citation type="submission" date="2016-04" db="EMBL/GenBank/DDBJ databases">
        <authorList>
            <person name="Evans L.H."/>
            <person name="Alamgir A."/>
            <person name="Owens N."/>
            <person name="Weber N.D."/>
            <person name="Virtaneva K."/>
            <person name="Barbian K."/>
            <person name="Babar A."/>
            <person name="Rosenke K."/>
        </authorList>
    </citation>
    <scope>NUCLEOTIDE SEQUENCE</scope>
    <source>
        <strain evidence="1">86-1</strain>
    </source>
</reference>
<accession>A0A212IUK2</accession>
<evidence type="ECO:0000313" key="1">
    <source>
        <dbReference type="EMBL" id="SBV90585.1"/>
    </source>
</evidence>
<dbReference type="EMBL" id="FLUM01000001">
    <property type="protein sequence ID" value="SBV90585.1"/>
    <property type="molecule type" value="Genomic_DNA"/>
</dbReference>
<name>A0A212IUK2_9BACT</name>
<gene>
    <name evidence="1" type="ORF">KL86DYS1_10113</name>
</gene>
<sequence>MRRLAAYVLHSNNYNPADLSSAGLFIHTIYLLFSEAKNNNTKKV</sequence>
<proteinExistence type="predicted"/>
<organism evidence="1">
    <name type="scientific">uncultured Dysgonomonas sp</name>
    <dbReference type="NCBI Taxonomy" id="206096"/>
    <lineage>
        <taxon>Bacteria</taxon>
        <taxon>Pseudomonadati</taxon>
        <taxon>Bacteroidota</taxon>
        <taxon>Bacteroidia</taxon>
        <taxon>Bacteroidales</taxon>
        <taxon>Dysgonomonadaceae</taxon>
        <taxon>Dysgonomonas</taxon>
        <taxon>environmental samples</taxon>
    </lineage>
</organism>
<dbReference type="AlphaFoldDB" id="A0A212IUK2"/>